<comment type="caution">
    <text evidence="4">The sequence shown here is derived from an EMBL/GenBank/DDBJ whole genome shotgun (WGS) entry which is preliminary data.</text>
</comment>
<dbReference type="OrthoDB" id="9807125at2"/>
<dbReference type="Proteomes" id="UP000245765">
    <property type="component" value="Unassembled WGS sequence"/>
</dbReference>
<dbReference type="AlphaFoldDB" id="A0A317F9Z4"/>
<accession>A0A317F9Z4</accession>
<name>A0A317F9Z4_9PROT</name>
<evidence type="ECO:0000313" key="4">
    <source>
        <dbReference type="EMBL" id="PWS35961.1"/>
    </source>
</evidence>
<dbReference type="SMART" id="SM00116">
    <property type="entry name" value="CBS"/>
    <property type="match status" value="2"/>
</dbReference>
<dbReference type="Pfam" id="PF00571">
    <property type="entry name" value="CBS"/>
    <property type="match status" value="2"/>
</dbReference>
<keyword evidence="5" id="KW-1185">Reference proteome</keyword>
<dbReference type="EMBL" id="QGNA01000004">
    <property type="protein sequence ID" value="PWS35961.1"/>
    <property type="molecule type" value="Genomic_DNA"/>
</dbReference>
<proteinExistence type="predicted"/>
<dbReference type="PROSITE" id="PS51371">
    <property type="entry name" value="CBS"/>
    <property type="match status" value="2"/>
</dbReference>
<evidence type="ECO:0000259" key="3">
    <source>
        <dbReference type="PROSITE" id="PS51371"/>
    </source>
</evidence>
<dbReference type="RefSeq" id="WP_109872327.1">
    <property type="nucleotide sequence ID" value="NZ_QGNA01000004.1"/>
</dbReference>
<dbReference type="SUPFAM" id="SSF54631">
    <property type="entry name" value="CBS-domain pair"/>
    <property type="match status" value="1"/>
</dbReference>
<keyword evidence="1 2" id="KW-0129">CBS domain</keyword>
<evidence type="ECO:0000256" key="1">
    <source>
        <dbReference type="ARBA" id="ARBA00023122"/>
    </source>
</evidence>
<evidence type="ECO:0000256" key="2">
    <source>
        <dbReference type="PROSITE-ProRule" id="PRU00703"/>
    </source>
</evidence>
<organism evidence="4 5">
    <name type="scientific">Falsiroseomonas bella</name>
    <dbReference type="NCBI Taxonomy" id="2184016"/>
    <lineage>
        <taxon>Bacteria</taxon>
        <taxon>Pseudomonadati</taxon>
        <taxon>Pseudomonadota</taxon>
        <taxon>Alphaproteobacteria</taxon>
        <taxon>Acetobacterales</taxon>
        <taxon>Roseomonadaceae</taxon>
        <taxon>Falsiroseomonas</taxon>
    </lineage>
</organism>
<dbReference type="PANTHER" id="PTHR43080">
    <property type="entry name" value="CBS DOMAIN-CONTAINING PROTEIN CBSX3, MITOCHONDRIAL"/>
    <property type="match status" value="1"/>
</dbReference>
<gene>
    <name evidence="4" type="ORF">DFH01_20620</name>
</gene>
<feature type="domain" description="CBS" evidence="3">
    <location>
        <begin position="9"/>
        <end position="67"/>
    </location>
</feature>
<dbReference type="Gene3D" id="3.10.580.10">
    <property type="entry name" value="CBS-domain"/>
    <property type="match status" value="1"/>
</dbReference>
<sequence>MRERTMAEVIRDQRPLSMGPAATVAEACAAMHARRVGAVLVTEPGGRLLGIFTGRDAVRCLAEGLDARHTKVREVMTADPVTLSPGQSAMEALRLLDNCGFRHLPVCRDGNVVGIVSRYDFRAMEHARLDEESGFFEVLR</sequence>
<dbReference type="InterPro" id="IPR000644">
    <property type="entry name" value="CBS_dom"/>
</dbReference>
<dbReference type="InterPro" id="IPR051257">
    <property type="entry name" value="Diverse_CBS-Domain"/>
</dbReference>
<protein>
    <submittedName>
        <fullName evidence="4">Signal transduction protein</fullName>
    </submittedName>
</protein>
<reference evidence="5" key="1">
    <citation type="submission" date="2018-05" db="EMBL/GenBank/DDBJ databases">
        <authorList>
            <person name="Du Z."/>
            <person name="Wang X."/>
        </authorList>
    </citation>
    <scope>NUCLEOTIDE SEQUENCE [LARGE SCALE GENOMIC DNA]</scope>
    <source>
        <strain evidence="5">CQN31</strain>
    </source>
</reference>
<feature type="domain" description="CBS" evidence="3">
    <location>
        <begin position="76"/>
        <end position="131"/>
    </location>
</feature>
<dbReference type="InterPro" id="IPR046342">
    <property type="entry name" value="CBS_dom_sf"/>
</dbReference>
<evidence type="ECO:0000313" key="5">
    <source>
        <dbReference type="Proteomes" id="UP000245765"/>
    </source>
</evidence>
<dbReference type="PANTHER" id="PTHR43080:SF2">
    <property type="entry name" value="CBS DOMAIN-CONTAINING PROTEIN"/>
    <property type="match status" value="1"/>
</dbReference>